<dbReference type="InterPro" id="IPR012334">
    <property type="entry name" value="Pectin_lyas_fold"/>
</dbReference>
<reference evidence="6" key="1">
    <citation type="journal article" date="2014" name="Proc. Natl. Acad. Sci. U.S.A.">
        <title>Extensive sampling of basidiomycete genomes demonstrates inadequacy of the white-rot/brown-rot paradigm for wood decay fungi.</title>
        <authorList>
            <person name="Riley R."/>
            <person name="Salamov A.A."/>
            <person name="Brown D.W."/>
            <person name="Nagy L.G."/>
            <person name="Floudas D."/>
            <person name="Held B.W."/>
            <person name="Levasseur A."/>
            <person name="Lombard V."/>
            <person name="Morin E."/>
            <person name="Otillar R."/>
            <person name="Lindquist E.A."/>
            <person name="Sun H."/>
            <person name="LaButti K.M."/>
            <person name="Schmutz J."/>
            <person name="Jabbour D."/>
            <person name="Luo H."/>
            <person name="Baker S.E."/>
            <person name="Pisabarro A.G."/>
            <person name="Walton J.D."/>
            <person name="Blanchette R.A."/>
            <person name="Henrissat B."/>
            <person name="Martin F."/>
            <person name="Cullen D."/>
            <person name="Hibbett D.S."/>
            <person name="Grigoriev I.V."/>
        </authorList>
    </citation>
    <scope>NUCLEOTIDE SEQUENCE [LARGE SCALE GENOMIC DNA]</scope>
    <source>
        <strain evidence="6">FD-172 SS1</strain>
    </source>
</reference>
<dbReference type="GO" id="GO:0016829">
    <property type="term" value="F:lyase activity"/>
    <property type="evidence" value="ECO:0007669"/>
    <property type="project" value="UniProtKB-KW"/>
</dbReference>
<protein>
    <submittedName>
        <fullName evidence="5">Polysaccharide lyase family 1 protein</fullName>
    </submittedName>
</protein>
<gene>
    <name evidence="5" type="ORF">BOTBODRAFT_42755</name>
</gene>
<dbReference type="STRING" id="930990.A0A067MPZ4"/>
<dbReference type="InterPro" id="IPR002022">
    <property type="entry name" value="Pec_lyase"/>
</dbReference>
<evidence type="ECO:0000313" key="5">
    <source>
        <dbReference type="EMBL" id="KDQ17639.1"/>
    </source>
</evidence>
<evidence type="ECO:0000259" key="4">
    <source>
        <dbReference type="Pfam" id="PF00544"/>
    </source>
</evidence>
<dbReference type="Pfam" id="PF00544">
    <property type="entry name" value="Pectate_lyase_4"/>
    <property type="match status" value="1"/>
</dbReference>
<feature type="chain" id="PRO_5001641551" evidence="3">
    <location>
        <begin position="20"/>
        <end position="223"/>
    </location>
</feature>
<dbReference type="EMBL" id="KL198023">
    <property type="protein sequence ID" value="KDQ17639.1"/>
    <property type="molecule type" value="Genomic_DNA"/>
</dbReference>
<evidence type="ECO:0000256" key="1">
    <source>
        <dbReference type="ARBA" id="ARBA00010980"/>
    </source>
</evidence>
<keyword evidence="2 5" id="KW-0456">Lyase</keyword>
<dbReference type="Proteomes" id="UP000027195">
    <property type="component" value="Unassembled WGS sequence"/>
</dbReference>
<dbReference type="InParanoid" id="A0A067MPZ4"/>
<sequence length="223" mass="24068">MYVLALLEILCLRTTGGNGGATTTVTSLAALTSAAAGDTPGITLAFGTITGNTVAKVRSNKSILGKNGAECHHSHLKISKVLAMQLVSKRPLRPGLSYTFTFFANHVELSSDRDHDKDHYDGLLVITHGCTGATVSYSILRNHWKGSLVGHSDSNASEDVNTRVTYHRKYWCIASAEVRVLRTLCAHLTAGRSRARGSLRALWRTATPTLRLSVTSSRNVNHA</sequence>
<keyword evidence="3" id="KW-0732">Signal</keyword>
<dbReference type="HOGENOM" id="CLU_1239949_0_0_1"/>
<feature type="signal peptide" evidence="3">
    <location>
        <begin position="1"/>
        <end position="19"/>
    </location>
</feature>
<keyword evidence="6" id="KW-1185">Reference proteome</keyword>
<organism evidence="5 6">
    <name type="scientific">Botryobasidium botryosum (strain FD-172 SS1)</name>
    <dbReference type="NCBI Taxonomy" id="930990"/>
    <lineage>
        <taxon>Eukaryota</taxon>
        <taxon>Fungi</taxon>
        <taxon>Dikarya</taxon>
        <taxon>Basidiomycota</taxon>
        <taxon>Agaricomycotina</taxon>
        <taxon>Agaricomycetes</taxon>
        <taxon>Cantharellales</taxon>
        <taxon>Botryobasidiaceae</taxon>
        <taxon>Botryobasidium</taxon>
    </lineage>
</organism>
<evidence type="ECO:0000313" key="6">
    <source>
        <dbReference type="Proteomes" id="UP000027195"/>
    </source>
</evidence>
<feature type="domain" description="Pectate lyase" evidence="4">
    <location>
        <begin position="103"/>
        <end position="171"/>
    </location>
</feature>
<name>A0A067MPZ4_BOTB1</name>
<dbReference type="AlphaFoldDB" id="A0A067MPZ4"/>
<dbReference type="InterPro" id="IPR011050">
    <property type="entry name" value="Pectin_lyase_fold/virulence"/>
</dbReference>
<dbReference type="SUPFAM" id="SSF51126">
    <property type="entry name" value="Pectin lyase-like"/>
    <property type="match status" value="1"/>
</dbReference>
<comment type="similarity">
    <text evidence="1">Belongs to the polysaccharide lyase 1 family.</text>
</comment>
<evidence type="ECO:0000256" key="2">
    <source>
        <dbReference type="ARBA" id="ARBA00023239"/>
    </source>
</evidence>
<dbReference type="Gene3D" id="2.160.20.10">
    <property type="entry name" value="Single-stranded right-handed beta-helix, Pectin lyase-like"/>
    <property type="match status" value="2"/>
</dbReference>
<dbReference type="OrthoDB" id="1637350at2759"/>
<accession>A0A067MPZ4</accession>
<proteinExistence type="inferred from homology"/>
<evidence type="ECO:0000256" key="3">
    <source>
        <dbReference type="SAM" id="SignalP"/>
    </source>
</evidence>